<proteinExistence type="predicted"/>
<dbReference type="HOGENOM" id="CLU_862136_0_0_1"/>
<accession>E9I769</accession>
<evidence type="ECO:0000313" key="2">
    <source>
        <dbReference type="EMBL" id="EFX60161.1"/>
    </source>
</evidence>
<name>E9I769_DAPPU</name>
<protein>
    <submittedName>
        <fullName evidence="2">Uncharacterized protein</fullName>
    </submittedName>
</protein>
<dbReference type="AlphaFoldDB" id="E9I769"/>
<feature type="region of interest" description="Disordered" evidence="1">
    <location>
        <begin position="177"/>
        <end position="247"/>
    </location>
</feature>
<feature type="region of interest" description="Disordered" evidence="1">
    <location>
        <begin position="97"/>
        <end position="131"/>
    </location>
</feature>
<feature type="compositionally biased region" description="Basic and acidic residues" evidence="1">
    <location>
        <begin position="177"/>
        <end position="246"/>
    </location>
</feature>
<dbReference type="KEGG" id="dpx:DAPPUDRAFT_279062"/>
<dbReference type="Proteomes" id="UP000000305">
    <property type="component" value="Unassembled WGS sequence"/>
</dbReference>
<evidence type="ECO:0000313" key="3">
    <source>
        <dbReference type="Proteomes" id="UP000000305"/>
    </source>
</evidence>
<reference evidence="2 3" key="1">
    <citation type="journal article" date="2011" name="Science">
        <title>The ecoresponsive genome of Daphnia pulex.</title>
        <authorList>
            <person name="Colbourne J.K."/>
            <person name="Pfrender M.E."/>
            <person name="Gilbert D."/>
            <person name="Thomas W.K."/>
            <person name="Tucker A."/>
            <person name="Oakley T.H."/>
            <person name="Tokishita S."/>
            <person name="Aerts A."/>
            <person name="Arnold G.J."/>
            <person name="Basu M.K."/>
            <person name="Bauer D.J."/>
            <person name="Caceres C.E."/>
            <person name="Carmel L."/>
            <person name="Casola C."/>
            <person name="Choi J.H."/>
            <person name="Detter J.C."/>
            <person name="Dong Q."/>
            <person name="Dusheyko S."/>
            <person name="Eads B.D."/>
            <person name="Frohlich T."/>
            <person name="Geiler-Samerotte K.A."/>
            <person name="Gerlach D."/>
            <person name="Hatcher P."/>
            <person name="Jogdeo S."/>
            <person name="Krijgsveld J."/>
            <person name="Kriventseva E.V."/>
            <person name="Kultz D."/>
            <person name="Laforsch C."/>
            <person name="Lindquist E."/>
            <person name="Lopez J."/>
            <person name="Manak J.R."/>
            <person name="Muller J."/>
            <person name="Pangilinan J."/>
            <person name="Patwardhan R.P."/>
            <person name="Pitluck S."/>
            <person name="Pritham E.J."/>
            <person name="Rechtsteiner A."/>
            <person name="Rho M."/>
            <person name="Rogozin I.B."/>
            <person name="Sakarya O."/>
            <person name="Salamov A."/>
            <person name="Schaack S."/>
            <person name="Shapiro H."/>
            <person name="Shiga Y."/>
            <person name="Skalitzky C."/>
            <person name="Smith Z."/>
            <person name="Souvorov A."/>
            <person name="Sung W."/>
            <person name="Tang Z."/>
            <person name="Tsuchiya D."/>
            <person name="Tu H."/>
            <person name="Vos H."/>
            <person name="Wang M."/>
            <person name="Wolf Y.I."/>
            <person name="Yamagata H."/>
            <person name="Yamada T."/>
            <person name="Ye Y."/>
            <person name="Shaw J.R."/>
            <person name="Andrews J."/>
            <person name="Crease T.J."/>
            <person name="Tang H."/>
            <person name="Lucas S.M."/>
            <person name="Robertson H.M."/>
            <person name="Bork P."/>
            <person name="Koonin E.V."/>
            <person name="Zdobnov E.M."/>
            <person name="Grigoriev I.V."/>
            <person name="Lynch M."/>
            <person name="Boore J.L."/>
        </authorList>
    </citation>
    <scope>NUCLEOTIDE SEQUENCE [LARGE SCALE GENOMIC DNA]</scope>
</reference>
<feature type="non-terminal residue" evidence="2">
    <location>
        <position position="323"/>
    </location>
</feature>
<gene>
    <name evidence="2" type="ORF">DAPPUDRAFT_279062</name>
</gene>
<sequence>MYASLDKQGEAYWSRVLSVNEIYNQEQYANYNKSKNSQIAEEREEARKRAERQANLIREINGAFGYLAQRAEQSAYEMQESQAQAFAAQNGTRYVQGLSPQQKRDLAASRSRASKKYIAQKNRPAPSYDAEASKIDEIESQQFKAKAEVEKLKAEAANAKDDPEAAQKLLKEAEAKEADAEALAAERSRLEQELEDKKASDLKQQEENDRLEQEKEEKKKEQEEKDRIKKEAEDKKRAQAQKEDNRYNAQGYGNFSIIALPEIVPTGSPGSGTLSSVTNSVGRCDATRVTVNYNFTNFMGGPGKNASLSWQGEEGCKPGTWLK</sequence>
<evidence type="ECO:0000256" key="1">
    <source>
        <dbReference type="SAM" id="MobiDB-lite"/>
    </source>
</evidence>
<keyword evidence="3" id="KW-1185">Reference proteome</keyword>
<dbReference type="InParanoid" id="E9I769"/>
<dbReference type="EMBL" id="GL736998">
    <property type="protein sequence ID" value="EFX60161.1"/>
    <property type="molecule type" value="Genomic_DNA"/>
</dbReference>
<organism evidence="2 3">
    <name type="scientific">Daphnia pulex</name>
    <name type="common">Water flea</name>
    <dbReference type="NCBI Taxonomy" id="6669"/>
    <lineage>
        <taxon>Eukaryota</taxon>
        <taxon>Metazoa</taxon>
        <taxon>Ecdysozoa</taxon>
        <taxon>Arthropoda</taxon>
        <taxon>Crustacea</taxon>
        <taxon>Branchiopoda</taxon>
        <taxon>Diplostraca</taxon>
        <taxon>Cladocera</taxon>
        <taxon>Anomopoda</taxon>
        <taxon>Daphniidae</taxon>
        <taxon>Daphnia</taxon>
    </lineage>
</organism>